<dbReference type="Gene3D" id="1.20.1250.20">
    <property type="entry name" value="MFS general substrate transporter like domains"/>
    <property type="match status" value="1"/>
</dbReference>
<feature type="transmembrane region" description="Helical" evidence="6">
    <location>
        <begin position="324"/>
        <end position="345"/>
    </location>
</feature>
<evidence type="ECO:0000256" key="5">
    <source>
        <dbReference type="ARBA" id="ARBA00023136"/>
    </source>
</evidence>
<comment type="subcellular location">
    <subcellularLocation>
        <location evidence="1">Membrane</location>
        <topology evidence="1">Multi-pass membrane protein</topology>
    </subcellularLocation>
</comment>
<evidence type="ECO:0000313" key="7">
    <source>
        <dbReference type="EMBL" id="KAB8070560.1"/>
    </source>
</evidence>
<feature type="transmembrane region" description="Helical" evidence="6">
    <location>
        <begin position="456"/>
        <end position="478"/>
    </location>
</feature>
<keyword evidence="4 6" id="KW-1133">Transmembrane helix</keyword>
<dbReference type="Pfam" id="PF00854">
    <property type="entry name" value="PTR2"/>
    <property type="match status" value="1"/>
</dbReference>
<proteinExistence type="inferred from homology"/>
<feature type="transmembrane region" description="Helical" evidence="6">
    <location>
        <begin position="80"/>
        <end position="102"/>
    </location>
</feature>
<feature type="transmembrane region" description="Helical" evidence="6">
    <location>
        <begin position="428"/>
        <end position="450"/>
    </location>
</feature>
<dbReference type="InterPro" id="IPR000109">
    <property type="entry name" value="POT_fam"/>
</dbReference>
<sequence length="513" mass="56861">MKPTSVEYESLEVTEIERSSLRRVCDDISIDMFLVAVAELAERFTYRSITAPMQNYIQNSRGDPSHPGALGMGQTIATGINYFFVGWCYLAPIMMAIVADSFLGRFKTIALGTGFSVCGVLILFITSLPVSLEHGAGMPGLMAALILVGLGTGSIKSNVAPLIAEQYAGRSERVKELPSGELVVVDPNITIQTIYARYFWFWLELKVGFWAAFMLPLCFWTLAIIALLAGRNRYVTQPPHGSTITKAMRILWIGIKNGGNLDAARPSSFGKVEVEWDDKFVDELRRALMACRVFPLYWICNGQANGNLVSQAASMKTHGIPNDMLGFFNPLTILIAIPLFESFVYPTLRRFNIPFKPISRITAGFFVVACAIAYAAGLQELFPSDTHQQISVFFQVPIYSMIGLSELLAMLSGMEYAYTKAPQSMRSIIMSLFLLTGAVGSSLGITLSPVSVNPKIFIEYVSLSATMFVTAIVFFFCFRKYNRIEEGMNMLVKEDSSRDSWYTEDTGSSLEKQ</sequence>
<reference evidence="7 8" key="1">
    <citation type="submission" date="2019-04" db="EMBL/GenBank/DDBJ databases">
        <title>Friends and foes A comparative genomics study of 23 Aspergillus species from section Flavi.</title>
        <authorList>
            <consortium name="DOE Joint Genome Institute"/>
            <person name="Kjaerbolling I."/>
            <person name="Vesth T."/>
            <person name="Frisvad J.C."/>
            <person name="Nybo J.L."/>
            <person name="Theobald S."/>
            <person name="Kildgaard S."/>
            <person name="Isbrandt T."/>
            <person name="Kuo A."/>
            <person name="Sato A."/>
            <person name="Lyhne E.K."/>
            <person name="Kogle M.E."/>
            <person name="Wiebenga A."/>
            <person name="Kun R.S."/>
            <person name="Lubbers R.J."/>
            <person name="Makela M.R."/>
            <person name="Barry K."/>
            <person name="Chovatia M."/>
            <person name="Clum A."/>
            <person name="Daum C."/>
            <person name="Haridas S."/>
            <person name="He G."/>
            <person name="LaButti K."/>
            <person name="Lipzen A."/>
            <person name="Mondo S."/>
            <person name="Riley R."/>
            <person name="Salamov A."/>
            <person name="Simmons B.A."/>
            <person name="Magnuson J.K."/>
            <person name="Henrissat B."/>
            <person name="Mortensen U.H."/>
            <person name="Larsen T.O."/>
            <person name="Devries R.P."/>
            <person name="Grigoriev I.V."/>
            <person name="Machida M."/>
            <person name="Baker S.E."/>
            <person name="Andersen M.R."/>
        </authorList>
    </citation>
    <scope>NUCLEOTIDE SEQUENCE [LARGE SCALE GENOMIC DNA]</scope>
    <source>
        <strain evidence="7 8">CBS 151.66</strain>
    </source>
</reference>
<dbReference type="Proteomes" id="UP000326565">
    <property type="component" value="Unassembled WGS sequence"/>
</dbReference>
<dbReference type="OrthoDB" id="8904098at2759"/>
<dbReference type="InterPro" id="IPR036259">
    <property type="entry name" value="MFS_trans_sf"/>
</dbReference>
<protein>
    <submittedName>
        <fullName evidence="7">POT family-domain-containing protein</fullName>
    </submittedName>
</protein>
<evidence type="ECO:0000313" key="8">
    <source>
        <dbReference type="Proteomes" id="UP000326565"/>
    </source>
</evidence>
<name>A0A5N5WTR0_9EURO</name>
<keyword evidence="3 6" id="KW-0812">Transmembrane</keyword>
<gene>
    <name evidence="7" type="ORF">BDV29DRAFT_193972</name>
</gene>
<feature type="transmembrane region" description="Helical" evidence="6">
    <location>
        <begin position="109"/>
        <end position="130"/>
    </location>
</feature>
<dbReference type="AlphaFoldDB" id="A0A5N5WTR0"/>
<evidence type="ECO:0000256" key="2">
    <source>
        <dbReference type="ARBA" id="ARBA00005982"/>
    </source>
</evidence>
<keyword evidence="8" id="KW-1185">Reference proteome</keyword>
<evidence type="ECO:0000256" key="3">
    <source>
        <dbReference type="ARBA" id="ARBA00022692"/>
    </source>
</evidence>
<feature type="transmembrane region" description="Helical" evidence="6">
    <location>
        <begin position="357"/>
        <end position="376"/>
    </location>
</feature>
<feature type="transmembrane region" description="Helical" evidence="6">
    <location>
        <begin position="207"/>
        <end position="229"/>
    </location>
</feature>
<dbReference type="PANTHER" id="PTHR11654">
    <property type="entry name" value="OLIGOPEPTIDE TRANSPORTER-RELATED"/>
    <property type="match status" value="1"/>
</dbReference>
<dbReference type="SUPFAM" id="SSF103473">
    <property type="entry name" value="MFS general substrate transporter"/>
    <property type="match status" value="1"/>
</dbReference>
<dbReference type="GO" id="GO:0016020">
    <property type="term" value="C:membrane"/>
    <property type="evidence" value="ECO:0007669"/>
    <property type="project" value="UniProtKB-SubCell"/>
</dbReference>
<accession>A0A5N5WTR0</accession>
<feature type="transmembrane region" description="Helical" evidence="6">
    <location>
        <begin position="396"/>
        <end position="416"/>
    </location>
</feature>
<dbReference type="EMBL" id="ML732298">
    <property type="protein sequence ID" value="KAB8070560.1"/>
    <property type="molecule type" value="Genomic_DNA"/>
</dbReference>
<dbReference type="GO" id="GO:0022857">
    <property type="term" value="F:transmembrane transporter activity"/>
    <property type="evidence" value="ECO:0007669"/>
    <property type="project" value="InterPro"/>
</dbReference>
<comment type="similarity">
    <text evidence="2">Belongs to the major facilitator superfamily. Proton-dependent oligopeptide transporter (POT/PTR) (TC 2.A.17) family.</text>
</comment>
<evidence type="ECO:0000256" key="4">
    <source>
        <dbReference type="ARBA" id="ARBA00022989"/>
    </source>
</evidence>
<organism evidence="7 8">
    <name type="scientific">Aspergillus leporis</name>
    <dbReference type="NCBI Taxonomy" id="41062"/>
    <lineage>
        <taxon>Eukaryota</taxon>
        <taxon>Fungi</taxon>
        <taxon>Dikarya</taxon>
        <taxon>Ascomycota</taxon>
        <taxon>Pezizomycotina</taxon>
        <taxon>Eurotiomycetes</taxon>
        <taxon>Eurotiomycetidae</taxon>
        <taxon>Eurotiales</taxon>
        <taxon>Aspergillaceae</taxon>
        <taxon>Aspergillus</taxon>
        <taxon>Aspergillus subgen. Circumdati</taxon>
    </lineage>
</organism>
<evidence type="ECO:0000256" key="1">
    <source>
        <dbReference type="ARBA" id="ARBA00004141"/>
    </source>
</evidence>
<keyword evidence="5 6" id="KW-0472">Membrane</keyword>
<evidence type="ECO:0000256" key="6">
    <source>
        <dbReference type="SAM" id="Phobius"/>
    </source>
</evidence>
<feature type="transmembrane region" description="Helical" evidence="6">
    <location>
        <begin position="136"/>
        <end position="155"/>
    </location>
</feature>